<dbReference type="AlphaFoldDB" id="A0A1U7H057"/>
<dbReference type="OrthoDB" id="516926at2"/>
<sequence>MKPLNHVDLCFVIDTTASMSSFIHSAQQQLLNTIKLLSADSNIDLQIGLVEYRDHPPQDHSFVTRVYPLTAKLQQMQQVINQLRADGGGDGPEAVYSGVYDACTKMKWRQHSCRFILLVGDAPPHGFGTWLREMTLETRKYHSNDAWPDACPSGLNVQSVTATAENHRVIIHGLCMSGDMLAQQAFNAIAQITGGQCVAVSNAKDVIDKIVAVLQNEFSNLEFDQKVLETVQQIGHLDTSYTAEILDMPRLPVAAAIARLGKRGFLD</sequence>
<dbReference type="PANTHER" id="PTHR47763">
    <property type="entry name" value="ALPHA-PROTEIN KINASE VWKA"/>
    <property type="match status" value="1"/>
</dbReference>
<evidence type="ECO:0000256" key="3">
    <source>
        <dbReference type="ARBA" id="ARBA00022729"/>
    </source>
</evidence>
<dbReference type="RefSeq" id="WP_073555894.1">
    <property type="nucleotide sequence ID" value="NZ_MRCA01000005.1"/>
</dbReference>
<dbReference type="CDD" id="cd00198">
    <property type="entry name" value="vWFA"/>
    <property type="match status" value="1"/>
</dbReference>
<keyword evidence="2" id="KW-0964">Secreted</keyword>
<organism evidence="5 6">
    <name type="scientific">Fischerella major NIES-592</name>
    <dbReference type="NCBI Taxonomy" id="210994"/>
    <lineage>
        <taxon>Bacteria</taxon>
        <taxon>Bacillati</taxon>
        <taxon>Cyanobacteriota</taxon>
        <taxon>Cyanophyceae</taxon>
        <taxon>Nostocales</taxon>
        <taxon>Hapalosiphonaceae</taxon>
        <taxon>Fischerella</taxon>
    </lineage>
</organism>
<dbReference type="Proteomes" id="UP000186391">
    <property type="component" value="Unassembled WGS sequence"/>
</dbReference>
<dbReference type="EMBL" id="MRCA01000005">
    <property type="protein sequence ID" value="OKH14104.1"/>
    <property type="molecule type" value="Genomic_DNA"/>
</dbReference>
<dbReference type="GO" id="GO:0004674">
    <property type="term" value="F:protein serine/threonine kinase activity"/>
    <property type="evidence" value="ECO:0007669"/>
    <property type="project" value="TreeGrafter"/>
</dbReference>
<name>A0A1U7H057_9CYAN</name>
<reference evidence="5 6" key="1">
    <citation type="submission" date="2016-11" db="EMBL/GenBank/DDBJ databases">
        <title>Draft Genome Sequences of Nine Cyanobacterial Strains from Diverse Habitats.</title>
        <authorList>
            <person name="Zhu T."/>
            <person name="Hou S."/>
            <person name="Lu X."/>
            <person name="Hess W.R."/>
        </authorList>
    </citation>
    <scope>NUCLEOTIDE SEQUENCE [LARGE SCALE GENOMIC DNA]</scope>
    <source>
        <strain evidence="5 6">NIES-592</strain>
    </source>
</reference>
<keyword evidence="3" id="KW-0732">Signal</keyword>
<dbReference type="SUPFAM" id="SSF53300">
    <property type="entry name" value="vWA-like"/>
    <property type="match status" value="1"/>
</dbReference>
<comment type="subcellular location">
    <subcellularLocation>
        <location evidence="1">Secreted</location>
    </subcellularLocation>
</comment>
<evidence type="ECO:0000256" key="2">
    <source>
        <dbReference type="ARBA" id="ARBA00022525"/>
    </source>
</evidence>
<dbReference type="InterPro" id="IPR052969">
    <property type="entry name" value="Thr-specific_kinase-like"/>
</dbReference>
<dbReference type="InterPro" id="IPR002035">
    <property type="entry name" value="VWF_A"/>
</dbReference>
<evidence type="ECO:0000313" key="5">
    <source>
        <dbReference type="EMBL" id="OKH14104.1"/>
    </source>
</evidence>
<comment type="caution">
    <text evidence="5">The sequence shown here is derived from an EMBL/GenBank/DDBJ whole genome shotgun (WGS) entry which is preliminary data.</text>
</comment>
<keyword evidence="6" id="KW-1185">Reference proteome</keyword>
<gene>
    <name evidence="5" type="ORF">NIES592_12410</name>
</gene>
<evidence type="ECO:0000256" key="1">
    <source>
        <dbReference type="ARBA" id="ARBA00004613"/>
    </source>
</evidence>
<dbReference type="Gene3D" id="3.40.50.410">
    <property type="entry name" value="von Willebrand factor, type A domain"/>
    <property type="match status" value="1"/>
</dbReference>
<protein>
    <recommendedName>
        <fullName evidence="4">VWFA domain-containing protein</fullName>
    </recommendedName>
</protein>
<dbReference type="PANTHER" id="PTHR47763:SF1">
    <property type="entry name" value="DUF659 DOMAIN-CONTAINING PROTEIN"/>
    <property type="match status" value="1"/>
</dbReference>
<dbReference type="InterPro" id="IPR036465">
    <property type="entry name" value="vWFA_dom_sf"/>
</dbReference>
<dbReference type="PROSITE" id="PS50234">
    <property type="entry name" value="VWFA"/>
    <property type="match status" value="1"/>
</dbReference>
<accession>A0A1U7H057</accession>
<evidence type="ECO:0000313" key="6">
    <source>
        <dbReference type="Proteomes" id="UP000186391"/>
    </source>
</evidence>
<dbReference type="GO" id="GO:0005737">
    <property type="term" value="C:cytoplasm"/>
    <property type="evidence" value="ECO:0007669"/>
    <property type="project" value="TreeGrafter"/>
</dbReference>
<evidence type="ECO:0000259" key="4">
    <source>
        <dbReference type="PROSITE" id="PS50234"/>
    </source>
</evidence>
<dbReference type="InterPro" id="IPR056861">
    <property type="entry name" value="HMCN1-like_VWA"/>
</dbReference>
<feature type="domain" description="VWFA" evidence="4">
    <location>
        <begin position="8"/>
        <end position="214"/>
    </location>
</feature>
<proteinExistence type="predicted"/>
<dbReference type="Pfam" id="PF25106">
    <property type="entry name" value="VWA_4"/>
    <property type="match status" value="1"/>
</dbReference>